<keyword evidence="2" id="KW-1185">Reference proteome</keyword>
<reference evidence="1 2" key="1">
    <citation type="submission" date="2016-07" db="EMBL/GenBank/DDBJ databases">
        <title>Pervasive Adenine N6-methylation of Active Genes in Fungi.</title>
        <authorList>
            <consortium name="DOE Joint Genome Institute"/>
            <person name="Mondo S.J."/>
            <person name="Dannebaum R.O."/>
            <person name="Kuo R.C."/>
            <person name="Labutti K."/>
            <person name="Haridas S."/>
            <person name="Kuo A."/>
            <person name="Salamov A."/>
            <person name="Ahrendt S.R."/>
            <person name="Lipzen A."/>
            <person name="Sullivan W."/>
            <person name="Andreopoulos W.B."/>
            <person name="Clum A."/>
            <person name="Lindquist E."/>
            <person name="Daum C."/>
            <person name="Ramamoorthy G.K."/>
            <person name="Gryganskyi A."/>
            <person name="Culley D."/>
            <person name="Magnuson J.K."/>
            <person name="James T.Y."/>
            <person name="O'Malley M.A."/>
            <person name="Stajich J.E."/>
            <person name="Spatafora J.W."/>
            <person name="Visel A."/>
            <person name="Grigoriev I.V."/>
        </authorList>
    </citation>
    <scope>NUCLEOTIDE SEQUENCE [LARGE SCALE GENOMIC DNA]</scope>
    <source>
        <strain evidence="1 2">CBS 931.73</strain>
    </source>
</reference>
<proteinExistence type="predicted"/>
<organism evidence="1 2">
    <name type="scientific">Basidiobolus meristosporus CBS 931.73</name>
    <dbReference type="NCBI Taxonomy" id="1314790"/>
    <lineage>
        <taxon>Eukaryota</taxon>
        <taxon>Fungi</taxon>
        <taxon>Fungi incertae sedis</taxon>
        <taxon>Zoopagomycota</taxon>
        <taxon>Entomophthoromycotina</taxon>
        <taxon>Basidiobolomycetes</taxon>
        <taxon>Basidiobolales</taxon>
        <taxon>Basidiobolaceae</taxon>
        <taxon>Basidiobolus</taxon>
    </lineage>
</organism>
<dbReference type="AlphaFoldDB" id="A0A1Y1YBV4"/>
<dbReference type="EMBL" id="MCFE01000173">
    <property type="protein sequence ID" value="ORX95531.1"/>
    <property type="molecule type" value="Genomic_DNA"/>
</dbReference>
<evidence type="ECO:0000313" key="2">
    <source>
        <dbReference type="Proteomes" id="UP000193498"/>
    </source>
</evidence>
<name>A0A1Y1YBV4_9FUNG</name>
<sequence>MLQIPASQLSLPDGTDPDALLVHYARAFYTSPIFKLERLILRLSPPAFLRSSVHRINHDTDQEILTKSFQIGDTVASNVFTVADRDSKQLELHFTLDDGKVLGASWLAAEGPKPVGGIDGNVQAHGEDEQKKYYTFWFGSTLAPAEDSSLRKTTGSRHKMYNGVIVPHKEPLVILDATVLQKFKSVV</sequence>
<dbReference type="InParanoid" id="A0A1Y1YBV4"/>
<dbReference type="OrthoDB" id="73350at2759"/>
<gene>
    <name evidence="1" type="ORF">K493DRAFT_407582</name>
</gene>
<evidence type="ECO:0000313" key="1">
    <source>
        <dbReference type="EMBL" id="ORX95531.1"/>
    </source>
</evidence>
<protein>
    <submittedName>
        <fullName evidence="1">Uncharacterized protein</fullName>
    </submittedName>
</protein>
<accession>A0A1Y1YBV4</accession>
<comment type="caution">
    <text evidence="1">The sequence shown here is derived from an EMBL/GenBank/DDBJ whole genome shotgun (WGS) entry which is preliminary data.</text>
</comment>
<dbReference type="Proteomes" id="UP000193498">
    <property type="component" value="Unassembled WGS sequence"/>
</dbReference>